<evidence type="ECO:0000256" key="1">
    <source>
        <dbReference type="SAM" id="Phobius"/>
    </source>
</evidence>
<feature type="transmembrane region" description="Helical" evidence="1">
    <location>
        <begin position="122"/>
        <end position="139"/>
    </location>
</feature>
<keyword evidence="1" id="KW-1133">Transmembrane helix</keyword>
<evidence type="ECO:0000313" key="2">
    <source>
        <dbReference type="EMBL" id="KAF0027650.1"/>
    </source>
</evidence>
<reference evidence="2 3" key="1">
    <citation type="submission" date="2019-06" db="EMBL/GenBank/DDBJ databases">
        <title>Draft genomes of female and male turbot (Scophthalmus maximus).</title>
        <authorList>
            <person name="Xu H."/>
            <person name="Xu X.-W."/>
            <person name="Shao C."/>
            <person name="Chen S."/>
        </authorList>
    </citation>
    <scope>NUCLEOTIDE SEQUENCE [LARGE SCALE GENOMIC DNA]</scope>
    <source>
        <strain evidence="2">Ysfricsl-2016a</strain>
        <tissue evidence="2">Blood</tissue>
    </source>
</reference>
<dbReference type="EMBL" id="VEVO01000018">
    <property type="protein sequence ID" value="KAF0027650.1"/>
    <property type="molecule type" value="Genomic_DNA"/>
</dbReference>
<gene>
    <name evidence="2" type="ORF">F2P81_020391</name>
</gene>
<comment type="caution">
    <text evidence="2">The sequence shown here is derived from an EMBL/GenBank/DDBJ whole genome shotgun (WGS) entry which is preliminary data.</text>
</comment>
<proteinExistence type="predicted"/>
<dbReference type="Proteomes" id="UP000438429">
    <property type="component" value="Unassembled WGS sequence"/>
</dbReference>
<sequence length="350" mass="40255">MYRRRLEIEPRLPDEPLVTVLMMLLVVKKLTETDDKQQCVVQVVCPGLPEAGYQTVVQTSTSHKQASSPCCQKSCHVGFVTCVELVWHVRKHAQCRMYLIVTVIHAYTNTLTVWMYREYVLILRLLRLNIIIIIFLLTNKNCIKSDKMRRKTAVKFVLISFGDREQQLKVIVKVIVKVSSVRLPPVNLPPEQKGKGGARQRETGAKVLTVIEWYSNCWQRTEAISRPRLGSVQEINAALAARRFVDTCFVILLTHHCGHEAKQELIIPVAKTFSNWEIWDEPLLIPYNENQSGGRQEMHSSSRQGRESVQVFPVFCRFVILFYPLPCPSVPYSMSYIYPVMHRSICPSIQ</sequence>
<keyword evidence="1" id="KW-0812">Transmembrane</keyword>
<keyword evidence="1" id="KW-0472">Membrane</keyword>
<organism evidence="2 3">
    <name type="scientific">Scophthalmus maximus</name>
    <name type="common">Turbot</name>
    <name type="synonym">Psetta maxima</name>
    <dbReference type="NCBI Taxonomy" id="52904"/>
    <lineage>
        <taxon>Eukaryota</taxon>
        <taxon>Metazoa</taxon>
        <taxon>Chordata</taxon>
        <taxon>Craniata</taxon>
        <taxon>Vertebrata</taxon>
        <taxon>Euteleostomi</taxon>
        <taxon>Actinopterygii</taxon>
        <taxon>Neopterygii</taxon>
        <taxon>Teleostei</taxon>
        <taxon>Neoteleostei</taxon>
        <taxon>Acanthomorphata</taxon>
        <taxon>Carangaria</taxon>
        <taxon>Pleuronectiformes</taxon>
        <taxon>Pleuronectoidei</taxon>
        <taxon>Scophthalmidae</taxon>
        <taxon>Scophthalmus</taxon>
    </lineage>
</organism>
<protein>
    <submittedName>
        <fullName evidence="2">Uncharacterized protein</fullName>
    </submittedName>
</protein>
<feature type="transmembrane region" description="Helical" evidence="1">
    <location>
        <begin position="97"/>
        <end position="116"/>
    </location>
</feature>
<accession>A0A6A4S7W2</accession>
<evidence type="ECO:0000313" key="3">
    <source>
        <dbReference type="Proteomes" id="UP000438429"/>
    </source>
</evidence>
<dbReference type="AlphaFoldDB" id="A0A6A4S7W2"/>
<name>A0A6A4S7W2_SCOMX</name>